<keyword evidence="1" id="KW-1133">Transmembrane helix</keyword>
<reference evidence="3" key="1">
    <citation type="submission" date="2016-10" db="EMBL/GenBank/DDBJ databases">
        <authorList>
            <person name="Varghese N."/>
            <person name="Submissions S."/>
        </authorList>
    </citation>
    <scope>NUCLEOTIDE SEQUENCE [LARGE SCALE GENOMIC DNA]</scope>
    <source>
        <strain evidence="3">DS-12</strain>
    </source>
</reference>
<name>A0A1I5C453_9FLAO</name>
<dbReference type="AlphaFoldDB" id="A0A1I5C453"/>
<feature type="transmembrane region" description="Helical" evidence="1">
    <location>
        <begin position="32"/>
        <end position="50"/>
    </location>
</feature>
<organism evidence="2 3">
    <name type="scientific">Paenimyroides ummariense</name>
    <dbReference type="NCBI Taxonomy" id="913024"/>
    <lineage>
        <taxon>Bacteria</taxon>
        <taxon>Pseudomonadati</taxon>
        <taxon>Bacteroidota</taxon>
        <taxon>Flavobacteriia</taxon>
        <taxon>Flavobacteriales</taxon>
        <taxon>Flavobacteriaceae</taxon>
        <taxon>Paenimyroides</taxon>
    </lineage>
</organism>
<sequence length="61" mass="7391">MKIYKIIAYIYLVFALFFIYEAYRAYTNGEDYLIRLLLAGVAIFMFIFRLRSINRLPQNKQ</sequence>
<keyword evidence="1" id="KW-0812">Transmembrane</keyword>
<dbReference type="STRING" id="913024.SAMN05421741_11179"/>
<accession>A0A1I5C453</accession>
<dbReference type="OrthoDB" id="1151040at2"/>
<protein>
    <submittedName>
        <fullName evidence="2">Uncharacterized protein</fullName>
    </submittedName>
</protein>
<evidence type="ECO:0000313" key="3">
    <source>
        <dbReference type="Proteomes" id="UP000199036"/>
    </source>
</evidence>
<dbReference type="Proteomes" id="UP000199036">
    <property type="component" value="Unassembled WGS sequence"/>
</dbReference>
<feature type="transmembrane region" description="Helical" evidence="1">
    <location>
        <begin position="7"/>
        <end position="26"/>
    </location>
</feature>
<evidence type="ECO:0000256" key="1">
    <source>
        <dbReference type="SAM" id="Phobius"/>
    </source>
</evidence>
<evidence type="ECO:0000313" key="2">
    <source>
        <dbReference type="EMBL" id="SFN81582.1"/>
    </source>
</evidence>
<dbReference type="EMBL" id="FOVI01000011">
    <property type="protein sequence ID" value="SFN81582.1"/>
    <property type="molecule type" value="Genomic_DNA"/>
</dbReference>
<keyword evidence="1" id="KW-0472">Membrane</keyword>
<gene>
    <name evidence="2" type="ORF">SAMN05421741_11179</name>
</gene>
<proteinExistence type="predicted"/>
<keyword evidence="3" id="KW-1185">Reference proteome</keyword>
<dbReference type="RefSeq" id="WP_091523050.1">
    <property type="nucleotide sequence ID" value="NZ_FOVI01000011.1"/>
</dbReference>